<name>A0A6C0IKC3_9ZZZZ</name>
<protein>
    <submittedName>
        <fullName evidence="1">Uncharacterized protein</fullName>
    </submittedName>
</protein>
<reference evidence="1" key="1">
    <citation type="journal article" date="2020" name="Nature">
        <title>Giant virus diversity and host interactions through global metagenomics.</title>
        <authorList>
            <person name="Schulz F."/>
            <person name="Roux S."/>
            <person name="Paez-Espino D."/>
            <person name="Jungbluth S."/>
            <person name="Walsh D.A."/>
            <person name="Denef V.J."/>
            <person name="McMahon K.D."/>
            <person name="Konstantinidis K.T."/>
            <person name="Eloe-Fadrosh E.A."/>
            <person name="Kyrpides N.C."/>
            <person name="Woyke T."/>
        </authorList>
    </citation>
    <scope>NUCLEOTIDE SEQUENCE</scope>
    <source>
        <strain evidence="1">GVMAG-M-3300023184-89</strain>
    </source>
</reference>
<dbReference type="EMBL" id="MN740196">
    <property type="protein sequence ID" value="QHT92935.1"/>
    <property type="molecule type" value="Genomic_DNA"/>
</dbReference>
<dbReference type="AlphaFoldDB" id="A0A6C0IKC3"/>
<sequence>MAENTISITNERLWNFYKNFPASMFETVNLLLIDIIEKLVPDSKTGVTNSLAEQLIEHMKTMQLQINNVSDNISHVRTDTISNITLKLSEFKRDYMEDIKMILSNNVADKISPLLKEQNSMMIDKTHLLINDIMPKNNESLSKQINEAIKSLHYSITEDTNKFLSASINPRTLQDFILNLEQKFLQSEQRLETNIREIKTTNDTIREISTSHQQTSLSLNATVNDMLRKLENASTKGKISENIVFNILNTLYPSAQDIEYVGDKKESGDIMLVRENKPTILVENKNWEKIVSKEEVKKFIHDVETQNCCGIFLSQNTGIANKRNFEITIHNGKHILLFMHEVNYDAEKIKLGIEIIDHFKETLDKFDDKSDIDTIDKEMLDAINKEFQECCSQKLNILRTIKDFSQKLLKQVDEINFPSLEHYLSSRYTFSVGKMVCEYCNFIAKNQQALSAHYRGCAIRKKILAEQNSDEENTIIEVLPLEIIQPPCKPVKQKKTKLTINTL</sequence>
<organism evidence="1">
    <name type="scientific">viral metagenome</name>
    <dbReference type="NCBI Taxonomy" id="1070528"/>
    <lineage>
        <taxon>unclassified sequences</taxon>
        <taxon>metagenomes</taxon>
        <taxon>organismal metagenomes</taxon>
    </lineage>
</organism>
<accession>A0A6C0IKC3</accession>
<evidence type="ECO:0000313" key="1">
    <source>
        <dbReference type="EMBL" id="QHT92935.1"/>
    </source>
</evidence>
<proteinExistence type="predicted"/>